<dbReference type="Pfam" id="PF00733">
    <property type="entry name" value="Asn_synthase"/>
    <property type="match status" value="1"/>
</dbReference>
<comment type="caution">
    <text evidence="11">The sequence shown here is derived from an EMBL/GenBank/DDBJ whole genome shotgun (WGS) entry which is preliminary data.</text>
</comment>
<dbReference type="CDD" id="cd01991">
    <property type="entry name" value="Asn_synthase_B_C"/>
    <property type="match status" value="1"/>
</dbReference>
<comment type="pathway">
    <text evidence="1">Amino-acid biosynthesis; L-asparagine biosynthesis; L-asparagine from L-aspartate (L-Gln route): step 1/1.</text>
</comment>
<feature type="binding site" evidence="9">
    <location>
        <position position="104"/>
    </location>
    <ligand>
        <name>L-glutamine</name>
        <dbReference type="ChEBI" id="CHEBI:58359"/>
    </ligand>
</feature>
<evidence type="ECO:0000313" key="12">
    <source>
        <dbReference type="Proteomes" id="UP000077857"/>
    </source>
</evidence>
<dbReference type="InterPro" id="IPR029055">
    <property type="entry name" value="Ntn_hydrolases_N"/>
</dbReference>
<accession>A0A177ND29</accession>
<evidence type="ECO:0000256" key="8">
    <source>
        <dbReference type="PIRSR" id="PIRSR001589-1"/>
    </source>
</evidence>
<dbReference type="PIRSF" id="PIRSF001589">
    <property type="entry name" value="Asn_synthetase_glu-h"/>
    <property type="match status" value="1"/>
</dbReference>
<dbReference type="OrthoDB" id="9763290at2"/>
<dbReference type="RefSeq" id="WP_064040880.1">
    <property type="nucleotide sequence ID" value="NZ_LUUJ01000084.1"/>
</dbReference>
<dbReference type="InterPro" id="IPR014729">
    <property type="entry name" value="Rossmann-like_a/b/a_fold"/>
</dbReference>
<comment type="catalytic activity">
    <reaction evidence="7">
        <text>L-aspartate + L-glutamine + ATP + H2O = L-asparagine + L-glutamate + AMP + diphosphate + H(+)</text>
        <dbReference type="Rhea" id="RHEA:12228"/>
        <dbReference type="ChEBI" id="CHEBI:15377"/>
        <dbReference type="ChEBI" id="CHEBI:15378"/>
        <dbReference type="ChEBI" id="CHEBI:29985"/>
        <dbReference type="ChEBI" id="CHEBI:29991"/>
        <dbReference type="ChEBI" id="CHEBI:30616"/>
        <dbReference type="ChEBI" id="CHEBI:33019"/>
        <dbReference type="ChEBI" id="CHEBI:58048"/>
        <dbReference type="ChEBI" id="CHEBI:58359"/>
        <dbReference type="ChEBI" id="CHEBI:456215"/>
        <dbReference type="EC" id="6.3.5.4"/>
    </reaction>
</comment>
<dbReference type="Proteomes" id="UP000077857">
    <property type="component" value="Unassembled WGS sequence"/>
</dbReference>
<dbReference type="PANTHER" id="PTHR43284">
    <property type="entry name" value="ASPARAGINE SYNTHETASE (GLUTAMINE-HYDROLYZING)"/>
    <property type="match status" value="1"/>
</dbReference>
<evidence type="ECO:0000313" key="11">
    <source>
        <dbReference type="EMBL" id="OAI15119.1"/>
    </source>
</evidence>
<organism evidence="11 12">
    <name type="scientific">Methylomonas koyamae</name>
    <dbReference type="NCBI Taxonomy" id="702114"/>
    <lineage>
        <taxon>Bacteria</taxon>
        <taxon>Pseudomonadati</taxon>
        <taxon>Pseudomonadota</taxon>
        <taxon>Gammaproteobacteria</taxon>
        <taxon>Methylococcales</taxon>
        <taxon>Methylococcaceae</taxon>
        <taxon>Methylomonas</taxon>
    </lineage>
</organism>
<dbReference type="InterPro" id="IPR001962">
    <property type="entry name" value="Asn_synthase"/>
</dbReference>
<feature type="active site" description="For GATase activity" evidence="8">
    <location>
        <position position="2"/>
    </location>
</feature>
<dbReference type="AlphaFoldDB" id="A0A177ND29"/>
<evidence type="ECO:0000256" key="3">
    <source>
        <dbReference type="ARBA" id="ARBA00012737"/>
    </source>
</evidence>
<dbReference type="GO" id="GO:0005524">
    <property type="term" value="F:ATP binding"/>
    <property type="evidence" value="ECO:0007669"/>
    <property type="project" value="UniProtKB-KW"/>
</dbReference>
<dbReference type="InterPro" id="IPR006426">
    <property type="entry name" value="Asn_synth_AEB"/>
</dbReference>
<dbReference type="SUPFAM" id="SSF56235">
    <property type="entry name" value="N-terminal nucleophile aminohydrolases (Ntn hydrolases)"/>
    <property type="match status" value="1"/>
</dbReference>
<evidence type="ECO:0000256" key="5">
    <source>
        <dbReference type="ARBA" id="ARBA00022840"/>
    </source>
</evidence>
<feature type="binding site" evidence="9">
    <location>
        <begin position="374"/>
        <end position="375"/>
    </location>
    <ligand>
        <name>ATP</name>
        <dbReference type="ChEBI" id="CHEBI:30616"/>
    </ligand>
</feature>
<feature type="domain" description="Glutamine amidotransferase type-2" evidence="10">
    <location>
        <begin position="2"/>
        <end position="217"/>
    </location>
</feature>
<dbReference type="GO" id="GO:0005829">
    <property type="term" value="C:cytosol"/>
    <property type="evidence" value="ECO:0007669"/>
    <property type="project" value="TreeGrafter"/>
</dbReference>
<dbReference type="InterPro" id="IPR017932">
    <property type="entry name" value="GATase_2_dom"/>
</dbReference>
<keyword evidence="8" id="KW-0061">Asparagine biosynthesis</keyword>
<dbReference type="Pfam" id="PF13537">
    <property type="entry name" value="GATase_7"/>
    <property type="match status" value="1"/>
</dbReference>
<dbReference type="SUPFAM" id="SSF52402">
    <property type="entry name" value="Adenine nucleotide alpha hydrolases-like"/>
    <property type="match status" value="1"/>
</dbReference>
<dbReference type="EC" id="6.3.5.4" evidence="3"/>
<sequence>MCGINGIFRYGVETPKIDIEQIIATRDSMYNRGPDGAGLWLSDCGSVGFGHRRLAIIELSELGAQPMHTADGHLSITFNGEIYNHNELRRNLESKGFAFRSHSDTEVLLHLYRDIGIEMVNQLRGMFAFALWDNRNRKLIIARDPYGIKPVYYSNSNGVFRFASQVKALVAGSGIDCSINPAALISFLLWGSVSEPLTLYENINALPAGHVLEIDYLGRQSIHQYWNINTVINTSYSAASAIPADIAKELAKAAIRDSVKAHMVADVPVGSFLSAGLDSATITGLAQELVPEPVSAITLAFEEFSGRSLDEAPVATEIASILGVKHQVVTSSMSHVETELAMFLDAMDQPTIDGINTWLVSKAAKSNGLKVVLSGLGGDEMLGGYNTFEAIPEIINKLSPYNSNPTINNLFFYIHAFIAKSFKGLNPNNSDCLNMASNITSAYQLQKGLFMPWELPNIIDRDLLKIGLSQLTKINIFESVDDIQSDFGKIVALESKKYMRNQLLRDTDWIGMAHSLEIRVPLVDHILLFNLVGSAATGKLGNKKEILPQSLTAKLDDRIVNRPKTGFTIPIWRWLNQSPAFSSWKRNKYLTNKNIIPNKRWAYCVLEHFPGASNYLK</sequence>
<evidence type="ECO:0000256" key="4">
    <source>
        <dbReference type="ARBA" id="ARBA00022741"/>
    </source>
</evidence>
<dbReference type="PROSITE" id="PS51278">
    <property type="entry name" value="GATASE_TYPE_2"/>
    <property type="match status" value="1"/>
</dbReference>
<keyword evidence="6 8" id="KW-0315">Glutamine amidotransferase</keyword>
<dbReference type="GO" id="GO:0006529">
    <property type="term" value="P:asparagine biosynthetic process"/>
    <property type="evidence" value="ECO:0007669"/>
    <property type="project" value="UniProtKB-KW"/>
</dbReference>
<evidence type="ECO:0000256" key="7">
    <source>
        <dbReference type="ARBA" id="ARBA00048741"/>
    </source>
</evidence>
<keyword evidence="4 9" id="KW-0547">Nucleotide-binding</keyword>
<proteinExistence type="inferred from homology"/>
<keyword evidence="5 9" id="KW-0067">ATP-binding</keyword>
<evidence type="ECO:0000256" key="1">
    <source>
        <dbReference type="ARBA" id="ARBA00005187"/>
    </source>
</evidence>
<evidence type="ECO:0000259" key="10">
    <source>
        <dbReference type="PROSITE" id="PS51278"/>
    </source>
</evidence>
<dbReference type="NCBIfam" id="TIGR01536">
    <property type="entry name" value="asn_synth_AEB"/>
    <property type="match status" value="1"/>
</dbReference>
<evidence type="ECO:0000256" key="9">
    <source>
        <dbReference type="PIRSR" id="PIRSR001589-2"/>
    </source>
</evidence>
<dbReference type="Gene3D" id="3.40.50.620">
    <property type="entry name" value="HUPs"/>
    <property type="match status" value="1"/>
</dbReference>
<protein>
    <recommendedName>
        <fullName evidence="3">asparagine synthase (glutamine-hydrolyzing)</fullName>
        <ecNumber evidence="3">6.3.5.4</ecNumber>
    </recommendedName>
</protein>
<dbReference type="EMBL" id="LUUJ01000084">
    <property type="protein sequence ID" value="OAI15119.1"/>
    <property type="molecule type" value="Genomic_DNA"/>
</dbReference>
<dbReference type="InterPro" id="IPR033738">
    <property type="entry name" value="AsnB_N"/>
</dbReference>
<dbReference type="CDD" id="cd00712">
    <property type="entry name" value="AsnB"/>
    <property type="match status" value="1"/>
</dbReference>
<name>A0A177ND29_9GAMM</name>
<dbReference type="InterPro" id="IPR051786">
    <property type="entry name" value="ASN_synthetase/amidase"/>
</dbReference>
<reference evidence="11 12" key="1">
    <citation type="submission" date="2016-03" db="EMBL/GenBank/DDBJ databases">
        <authorList>
            <person name="Ploux O."/>
        </authorList>
    </citation>
    <scope>NUCLEOTIDE SEQUENCE [LARGE SCALE GENOMIC DNA]</scope>
    <source>
        <strain evidence="11 12">R-45378</strain>
    </source>
</reference>
<evidence type="ECO:0000256" key="6">
    <source>
        <dbReference type="ARBA" id="ARBA00022962"/>
    </source>
</evidence>
<evidence type="ECO:0000256" key="2">
    <source>
        <dbReference type="ARBA" id="ARBA00005752"/>
    </source>
</evidence>
<dbReference type="Gene3D" id="3.60.20.10">
    <property type="entry name" value="Glutamine Phosphoribosylpyrophosphate, subunit 1, domain 1"/>
    <property type="match status" value="1"/>
</dbReference>
<dbReference type="GO" id="GO:0004066">
    <property type="term" value="F:asparagine synthase (glutamine-hydrolyzing) activity"/>
    <property type="evidence" value="ECO:0007669"/>
    <property type="project" value="UniProtKB-EC"/>
</dbReference>
<comment type="similarity">
    <text evidence="2">Belongs to the asparagine synthetase family.</text>
</comment>
<gene>
    <name evidence="11" type="ORF">A1507_14535</name>
</gene>
<dbReference type="PANTHER" id="PTHR43284:SF1">
    <property type="entry name" value="ASPARAGINE SYNTHETASE"/>
    <property type="match status" value="1"/>
</dbReference>
<keyword evidence="8" id="KW-0028">Amino-acid biosynthesis</keyword>